<accession>A0A3B1A5E7</accession>
<gene>
    <name evidence="2" type="ORF">MNBD_GAMMA16-2090</name>
</gene>
<proteinExistence type="predicted"/>
<name>A0A3B1A5E7_9ZZZZ</name>
<dbReference type="AlphaFoldDB" id="A0A3B1A5E7"/>
<dbReference type="Pfam" id="PF20148">
    <property type="entry name" value="DUF6531"/>
    <property type="match status" value="1"/>
</dbReference>
<dbReference type="EMBL" id="UOFO01000141">
    <property type="protein sequence ID" value="VAW88126.1"/>
    <property type="molecule type" value="Genomic_DNA"/>
</dbReference>
<dbReference type="InterPro" id="IPR045351">
    <property type="entry name" value="DUF6531"/>
</dbReference>
<evidence type="ECO:0000313" key="2">
    <source>
        <dbReference type="EMBL" id="VAW88126.1"/>
    </source>
</evidence>
<reference evidence="2" key="1">
    <citation type="submission" date="2018-06" db="EMBL/GenBank/DDBJ databases">
        <authorList>
            <person name="Zhirakovskaya E."/>
        </authorList>
    </citation>
    <scope>NUCLEOTIDE SEQUENCE</scope>
</reference>
<organism evidence="2">
    <name type="scientific">hydrothermal vent metagenome</name>
    <dbReference type="NCBI Taxonomy" id="652676"/>
    <lineage>
        <taxon>unclassified sequences</taxon>
        <taxon>metagenomes</taxon>
        <taxon>ecological metagenomes</taxon>
    </lineage>
</organism>
<feature type="domain" description="DUF6531" evidence="1">
    <location>
        <begin position="306"/>
        <end position="359"/>
    </location>
</feature>
<evidence type="ECO:0000259" key="1">
    <source>
        <dbReference type="Pfam" id="PF20148"/>
    </source>
</evidence>
<protein>
    <recommendedName>
        <fullName evidence="1">DUF6531 domain-containing protein</fullName>
    </recommendedName>
</protein>
<sequence>MIIKKINLIKVALFLAMLLVSSMAMSAFTVNGENYPTASEACGSLAPPPPDGETPPALSSVQNEIIGIHDCYSTEVLPKCEGPGTGGAELGQTCAEFCASQEDESWSTTWTATSGNTGYCHYHWKHIDLPAQTLTWWQEAITVTDYTGSIRELLDEDVTEASERGYTKVGQTFPVYDTDQKACQSFSSSSTMEVLPSSTSGIYDCSTSPVKFTQCQGAGSDPGGVSAPLGQSCAEYCATRENDEWYTTWTPTSYTAGRCKFHWRHLEDVLAVNWGWWNGFIYEDQIVGSIQEFNRSDLGKPEQCSGNPINTATGNKYQTETDYTASNSKLRFQRTYNSYAGVSTAVGINWQSNYHRSAQILKTSLSSYYGAAVPTKVNI</sequence>